<sequence>MGICPHRFGPAGKPIEFKGDLADIPAFLKSIGLNAMEYEAVRGVNIKKENAEVFGQKARENDVLLSLHGPYYINLASPEEKTVQASVRRIYESLRASHWMGAYAVVIHTGYYGDLNPSEAIRLAIKGYKEALELAWSDGYVFPSVSPETTGKTTQIGTVEEVVEICLSLGKKCRPTVDWAHIYARTKGELIQKVDDVIKIIEYIESNLGKDAVSPLHTHFSKIEFGKGGEREHHTLEEELYGPSFDVVVKAYKEVGVTGTFISESPILEKDALLMKKICEDIY</sequence>
<dbReference type="SMART" id="SM00518">
    <property type="entry name" value="AP2Ec"/>
    <property type="match status" value="1"/>
</dbReference>
<comment type="caution">
    <text evidence="2">The sequence shown here is derived from an EMBL/GenBank/DDBJ whole genome shotgun (WGS) entry which is preliminary data.</text>
</comment>
<dbReference type="PANTHER" id="PTHR21445:SF0">
    <property type="entry name" value="APURINIC-APYRIMIDINIC ENDONUCLEASE"/>
    <property type="match status" value="1"/>
</dbReference>
<dbReference type="CDD" id="cd00019">
    <property type="entry name" value="AP2Ec"/>
    <property type="match status" value="1"/>
</dbReference>
<name>A0A7C1HWB5_9CREN</name>
<organism evidence="2">
    <name type="scientific">Fervidicoccus fontis</name>
    <dbReference type="NCBI Taxonomy" id="683846"/>
    <lineage>
        <taxon>Archaea</taxon>
        <taxon>Thermoproteota</taxon>
        <taxon>Thermoprotei</taxon>
        <taxon>Fervidicoccales</taxon>
        <taxon>Fervidicoccaceae</taxon>
        <taxon>Fervidicoccus</taxon>
    </lineage>
</organism>
<accession>A0A7C1HWB5</accession>
<evidence type="ECO:0000259" key="1">
    <source>
        <dbReference type="Pfam" id="PF01261"/>
    </source>
</evidence>
<dbReference type="AlphaFoldDB" id="A0A7C1HWB5"/>
<dbReference type="GO" id="GO:0003677">
    <property type="term" value="F:DNA binding"/>
    <property type="evidence" value="ECO:0007669"/>
    <property type="project" value="InterPro"/>
</dbReference>
<dbReference type="PANTHER" id="PTHR21445">
    <property type="entry name" value="ENDONUCLEASE IV ENDODEOXYRIBONUCLEASE IV"/>
    <property type="match status" value="1"/>
</dbReference>
<reference evidence="2" key="1">
    <citation type="journal article" date="2020" name="mSystems">
        <title>Genome- and Community-Level Interaction Insights into Carbon Utilization and Element Cycling Functions of Hydrothermarchaeota in Hydrothermal Sediment.</title>
        <authorList>
            <person name="Zhou Z."/>
            <person name="Liu Y."/>
            <person name="Xu W."/>
            <person name="Pan J."/>
            <person name="Luo Z.H."/>
            <person name="Li M."/>
        </authorList>
    </citation>
    <scope>NUCLEOTIDE SEQUENCE [LARGE SCALE GENOMIC DNA]</scope>
    <source>
        <strain evidence="2">SpSt-123</strain>
    </source>
</reference>
<gene>
    <name evidence="2" type="ORF">ENO04_01805</name>
</gene>
<dbReference type="Pfam" id="PF01261">
    <property type="entry name" value="AP_endonuc_2"/>
    <property type="match status" value="1"/>
</dbReference>
<protein>
    <submittedName>
        <fullName evidence="2">Deoxyribonuclease IV</fullName>
    </submittedName>
</protein>
<dbReference type="GO" id="GO:0008081">
    <property type="term" value="F:phosphoric diester hydrolase activity"/>
    <property type="evidence" value="ECO:0007669"/>
    <property type="project" value="TreeGrafter"/>
</dbReference>
<feature type="domain" description="Xylose isomerase-like TIM barrel" evidence="1">
    <location>
        <begin position="26"/>
        <end position="266"/>
    </location>
</feature>
<dbReference type="SUPFAM" id="SSF51658">
    <property type="entry name" value="Xylose isomerase-like"/>
    <property type="match status" value="1"/>
</dbReference>
<dbReference type="GO" id="GO:0003906">
    <property type="term" value="F:DNA-(apurinic or apyrimidinic site) endonuclease activity"/>
    <property type="evidence" value="ECO:0007669"/>
    <property type="project" value="TreeGrafter"/>
</dbReference>
<proteinExistence type="predicted"/>
<dbReference type="GO" id="GO:0008270">
    <property type="term" value="F:zinc ion binding"/>
    <property type="evidence" value="ECO:0007669"/>
    <property type="project" value="InterPro"/>
</dbReference>
<dbReference type="Gene3D" id="3.20.20.150">
    <property type="entry name" value="Divalent-metal-dependent TIM barrel enzymes"/>
    <property type="match status" value="1"/>
</dbReference>
<dbReference type="GO" id="GO:0006284">
    <property type="term" value="P:base-excision repair"/>
    <property type="evidence" value="ECO:0007669"/>
    <property type="project" value="TreeGrafter"/>
</dbReference>
<evidence type="ECO:0000313" key="2">
    <source>
        <dbReference type="EMBL" id="HDS10346.1"/>
    </source>
</evidence>
<dbReference type="InterPro" id="IPR001719">
    <property type="entry name" value="AP_endonuc_2"/>
</dbReference>
<dbReference type="EMBL" id="DSDY01000057">
    <property type="protein sequence ID" value="HDS10346.1"/>
    <property type="molecule type" value="Genomic_DNA"/>
</dbReference>
<dbReference type="InterPro" id="IPR036237">
    <property type="entry name" value="Xyl_isomerase-like_sf"/>
</dbReference>
<dbReference type="InterPro" id="IPR013022">
    <property type="entry name" value="Xyl_isomerase-like_TIM-brl"/>
</dbReference>